<dbReference type="InterPro" id="IPR013785">
    <property type="entry name" value="Aldolase_TIM"/>
</dbReference>
<evidence type="ECO:0000313" key="2">
    <source>
        <dbReference type="EMBL" id="RQO88872.1"/>
    </source>
</evidence>
<protein>
    <recommendedName>
        <fullName evidence="4">Phosphosulfolactate synthase</fullName>
    </recommendedName>
</protein>
<dbReference type="EMBL" id="CM009293">
    <property type="protein sequence ID" value="RQO88872.1"/>
    <property type="molecule type" value="Genomic_DNA"/>
</dbReference>
<accession>A0A3N7EVT7</accession>
<comment type="similarity">
    <text evidence="1">Belongs to the phosphosulfolactate synthase family.</text>
</comment>
<dbReference type="GO" id="GO:0010286">
    <property type="term" value="P:heat acclimation"/>
    <property type="evidence" value="ECO:0000318"/>
    <property type="project" value="GO_Central"/>
</dbReference>
<keyword evidence="3" id="KW-1185">Reference proteome</keyword>
<reference evidence="2 3" key="1">
    <citation type="journal article" date="2006" name="Science">
        <title>The genome of black cottonwood, Populus trichocarpa (Torr. &amp; Gray).</title>
        <authorList>
            <person name="Tuskan G.A."/>
            <person name="Difazio S."/>
            <person name="Jansson S."/>
            <person name="Bohlmann J."/>
            <person name="Grigoriev I."/>
            <person name="Hellsten U."/>
            <person name="Putnam N."/>
            <person name="Ralph S."/>
            <person name="Rombauts S."/>
            <person name="Salamov A."/>
            <person name="Schein J."/>
            <person name="Sterck L."/>
            <person name="Aerts A."/>
            <person name="Bhalerao R.R."/>
            <person name="Bhalerao R.P."/>
            <person name="Blaudez D."/>
            <person name="Boerjan W."/>
            <person name="Brun A."/>
            <person name="Brunner A."/>
            <person name="Busov V."/>
            <person name="Campbell M."/>
            <person name="Carlson J."/>
            <person name="Chalot M."/>
            <person name="Chapman J."/>
            <person name="Chen G.L."/>
            <person name="Cooper D."/>
            <person name="Coutinho P.M."/>
            <person name="Couturier J."/>
            <person name="Covert S."/>
            <person name="Cronk Q."/>
            <person name="Cunningham R."/>
            <person name="Davis J."/>
            <person name="Degroeve S."/>
            <person name="Dejardin A."/>
            <person name="Depamphilis C."/>
            <person name="Detter J."/>
            <person name="Dirks B."/>
            <person name="Dubchak I."/>
            <person name="Duplessis S."/>
            <person name="Ehlting J."/>
            <person name="Ellis B."/>
            <person name="Gendler K."/>
            <person name="Goodstein D."/>
            <person name="Gribskov M."/>
            <person name="Grimwood J."/>
            <person name="Groover A."/>
            <person name="Gunter L."/>
            <person name="Hamberger B."/>
            <person name="Heinze B."/>
            <person name="Helariutta Y."/>
            <person name="Henrissat B."/>
            <person name="Holligan D."/>
            <person name="Holt R."/>
            <person name="Huang W."/>
            <person name="Islam-Faridi N."/>
            <person name="Jones S."/>
            <person name="Jones-Rhoades M."/>
            <person name="Jorgensen R."/>
            <person name="Joshi C."/>
            <person name="Kangasjarvi J."/>
            <person name="Karlsson J."/>
            <person name="Kelleher C."/>
            <person name="Kirkpatrick R."/>
            <person name="Kirst M."/>
            <person name="Kohler A."/>
            <person name="Kalluri U."/>
            <person name="Larimer F."/>
            <person name="Leebens-Mack J."/>
            <person name="Leple J.C."/>
            <person name="Locascio P."/>
            <person name="Lou Y."/>
            <person name="Lucas S."/>
            <person name="Martin F."/>
            <person name="Montanini B."/>
            <person name="Napoli C."/>
            <person name="Nelson D.R."/>
            <person name="Nelson C."/>
            <person name="Nieminen K."/>
            <person name="Nilsson O."/>
            <person name="Pereda V."/>
            <person name="Peter G."/>
            <person name="Philippe R."/>
            <person name="Pilate G."/>
            <person name="Poliakov A."/>
            <person name="Razumovskaya J."/>
            <person name="Richardson P."/>
            <person name="Rinaldi C."/>
            <person name="Ritland K."/>
            <person name="Rouze P."/>
            <person name="Ryaboy D."/>
            <person name="Schmutz J."/>
            <person name="Schrader J."/>
            <person name="Segerman B."/>
            <person name="Shin H."/>
            <person name="Siddiqui A."/>
            <person name="Sterky F."/>
            <person name="Terry A."/>
            <person name="Tsai C.J."/>
            <person name="Uberbacher E."/>
            <person name="Unneberg P."/>
            <person name="Vahala J."/>
            <person name="Wall K."/>
            <person name="Wessler S."/>
            <person name="Yang G."/>
            <person name="Yin T."/>
            <person name="Douglas C."/>
            <person name="Marra M."/>
            <person name="Sandberg G."/>
            <person name="Van de Peer Y."/>
            <person name="Rokhsar D."/>
        </authorList>
    </citation>
    <scope>NUCLEOTIDE SEQUENCE [LARGE SCALE GENOMIC DNA]</scope>
    <source>
        <strain evidence="3">cv. Nisqually</strain>
    </source>
</reference>
<dbReference type="InterPro" id="IPR003830">
    <property type="entry name" value="ComA_synth"/>
</dbReference>
<dbReference type="Pfam" id="PF02679">
    <property type="entry name" value="ComA"/>
    <property type="match status" value="1"/>
</dbReference>
<dbReference type="SUPFAM" id="SSF102110">
    <property type="entry name" value="(2r)-phospho-3-sulfolactate synthase ComA"/>
    <property type="match status" value="1"/>
</dbReference>
<gene>
    <name evidence="2" type="ORF">POPTR_004G031100</name>
</gene>
<dbReference type="STRING" id="3694.A0A3N7EVT7"/>
<evidence type="ECO:0000313" key="3">
    <source>
        <dbReference type="Proteomes" id="UP000006729"/>
    </source>
</evidence>
<evidence type="ECO:0008006" key="4">
    <source>
        <dbReference type="Google" id="ProtNLM"/>
    </source>
</evidence>
<dbReference type="AlphaFoldDB" id="A0A3N7EVT7"/>
<evidence type="ECO:0000256" key="1">
    <source>
        <dbReference type="ARBA" id="ARBA00010424"/>
    </source>
</evidence>
<dbReference type="InParanoid" id="A0A3N7EVT7"/>
<dbReference type="Proteomes" id="UP000006729">
    <property type="component" value="Chromosome 4"/>
</dbReference>
<proteinExistence type="inferred from homology"/>
<dbReference type="Gene3D" id="3.20.20.70">
    <property type="entry name" value="Aldolase class I"/>
    <property type="match status" value="1"/>
</dbReference>
<dbReference type="PANTHER" id="PTHR48413:SF1">
    <property type="entry name" value="PROTEIN HEAT-STRESS-ASSOCIATED 32"/>
    <property type="match status" value="1"/>
</dbReference>
<sequence>MSPSSVYYRWKSFEEDGDRQEKPRRFGVTQMRGPQYTLLSQNMLQDVFETMGQFVDGLKFSGGSHSLMPKSSIKEVIDMAHKHDVYVSTGDWAEHLLRKDPSAPRSTEMVEDANLLIRMAQRCLEAGADYND</sequence>
<dbReference type="InterPro" id="IPR036112">
    <property type="entry name" value="ComA_synth_sf"/>
</dbReference>
<dbReference type="PANTHER" id="PTHR48413">
    <property type="match status" value="1"/>
</dbReference>
<name>A0A3N7EVT7_POPTR</name>
<organism evidence="2 3">
    <name type="scientific">Populus trichocarpa</name>
    <name type="common">Western balsam poplar</name>
    <name type="synonym">Populus balsamifera subsp. trichocarpa</name>
    <dbReference type="NCBI Taxonomy" id="3694"/>
    <lineage>
        <taxon>Eukaryota</taxon>
        <taxon>Viridiplantae</taxon>
        <taxon>Streptophyta</taxon>
        <taxon>Embryophyta</taxon>
        <taxon>Tracheophyta</taxon>
        <taxon>Spermatophyta</taxon>
        <taxon>Magnoliopsida</taxon>
        <taxon>eudicotyledons</taxon>
        <taxon>Gunneridae</taxon>
        <taxon>Pentapetalae</taxon>
        <taxon>rosids</taxon>
        <taxon>fabids</taxon>
        <taxon>Malpighiales</taxon>
        <taxon>Salicaceae</taxon>
        <taxon>Saliceae</taxon>
        <taxon>Populus</taxon>
    </lineage>
</organism>